<dbReference type="EMBL" id="GL870884">
    <property type="protein sequence ID" value="EIJ87237.1"/>
    <property type="molecule type" value="Genomic_DNA"/>
</dbReference>
<keyword evidence="2" id="KW-1185">Reference proteome</keyword>
<dbReference type="HOGENOM" id="CLU_1652624_0_0_1"/>
<dbReference type="InParanoid" id="I3EDE0"/>
<name>I3EDE0_NEMP3</name>
<evidence type="ECO:0000313" key="1">
    <source>
        <dbReference type="EMBL" id="EIJ87237.1"/>
    </source>
</evidence>
<protein>
    <submittedName>
        <fullName evidence="1">Uncharacterized protein</fullName>
    </submittedName>
</protein>
<gene>
    <name evidence="1" type="ORF">NEQG_02572</name>
</gene>
<organism evidence="1 2">
    <name type="scientific">Nematocida parisii (strain ERTm3)</name>
    <name type="common">Nematode killer fungus</name>
    <dbReference type="NCBI Taxonomy" id="935791"/>
    <lineage>
        <taxon>Eukaryota</taxon>
        <taxon>Fungi</taxon>
        <taxon>Fungi incertae sedis</taxon>
        <taxon>Microsporidia</taxon>
        <taxon>Nematocida</taxon>
    </lineage>
</organism>
<dbReference type="OMA" id="YENRICI"/>
<dbReference type="AlphaFoldDB" id="I3EDE0"/>
<proteinExistence type="predicted"/>
<dbReference type="Proteomes" id="UP000002872">
    <property type="component" value="Unassembled WGS sequence"/>
</dbReference>
<dbReference type="OrthoDB" id="2187486at2759"/>
<reference evidence="1" key="1">
    <citation type="submission" date="2011-01" db="EMBL/GenBank/DDBJ databases">
        <title>The Genome Sequence of Nematocida parisii strain ERTm3.</title>
        <authorList>
            <consortium name="The Broad Institute Genome Sequencing Platform"/>
            <consortium name="The Broad Institute Genome Sequencing Center for Infectious Disease"/>
            <person name="Cuomo C."/>
            <person name="Troemel E."/>
            <person name="Young S.K."/>
            <person name="Zeng Q."/>
            <person name="Gargeya S."/>
            <person name="Fitzgerald M."/>
            <person name="Haas B."/>
            <person name="Abouelleil A."/>
            <person name="Alvarado L."/>
            <person name="Arachchi H.M."/>
            <person name="Berlin A."/>
            <person name="Chapman S.B."/>
            <person name="Gearin G."/>
            <person name="Goldberg J."/>
            <person name="Griggs A."/>
            <person name="Gujja S."/>
            <person name="Hansen M."/>
            <person name="Heiman D."/>
            <person name="Howarth C."/>
            <person name="Larimer J."/>
            <person name="Lui A."/>
            <person name="MacDonald P.J.P."/>
            <person name="McCowen C."/>
            <person name="Montmayeur A."/>
            <person name="Murphy C."/>
            <person name="Neiman D."/>
            <person name="Pearson M."/>
            <person name="Priest M."/>
            <person name="Roberts A."/>
            <person name="Saif S."/>
            <person name="Shea T."/>
            <person name="Sisk P."/>
            <person name="Stolte C."/>
            <person name="Sykes S."/>
            <person name="Wortman J."/>
            <person name="Nusbaum C."/>
            <person name="Birren B."/>
        </authorList>
    </citation>
    <scope>NUCLEOTIDE SEQUENCE</scope>
    <source>
        <strain evidence="1">ERTm3</strain>
    </source>
</reference>
<dbReference type="VEuPathDB" id="MicrosporidiaDB:NEQG_02572"/>
<sequence length="164" mass="18892">MQISVHNECCLRILSTLNILKCTPLQKIELENILSELNRLIAIATTKQEIPEVKIERVDERNYIINNTHIRDQDGRIEIEKTDILLLQPHFTENPIGAIEDAVDYVKILYENRICIACLRKASTMTLAMPLIVRKANDRVFVYHTECIEDGQEANIYLVTQETA</sequence>
<evidence type="ECO:0000313" key="2">
    <source>
        <dbReference type="Proteomes" id="UP000002872"/>
    </source>
</evidence>
<accession>I3EDE0</accession>